<evidence type="ECO:0000313" key="1">
    <source>
        <dbReference type="EMBL" id="KAJ9560918.1"/>
    </source>
</evidence>
<proteinExistence type="predicted"/>
<evidence type="ECO:0000313" key="2">
    <source>
        <dbReference type="Proteomes" id="UP001172457"/>
    </source>
</evidence>
<reference evidence="1" key="1">
    <citation type="submission" date="2023-03" db="EMBL/GenBank/DDBJ databases">
        <title>Chromosome-scale reference genome and RAD-based genetic map of yellow starthistle (Centaurea solstitialis) reveal putative structural variation and QTLs associated with invader traits.</title>
        <authorList>
            <person name="Reatini B."/>
            <person name="Cang F.A."/>
            <person name="Jiang Q."/>
            <person name="Mckibben M.T.W."/>
            <person name="Barker M.S."/>
            <person name="Rieseberg L.H."/>
            <person name="Dlugosch K.M."/>
        </authorList>
    </citation>
    <scope>NUCLEOTIDE SEQUENCE</scope>
    <source>
        <strain evidence="1">CAN-66</strain>
        <tissue evidence="1">Leaf</tissue>
    </source>
</reference>
<protein>
    <submittedName>
        <fullName evidence="1">Uncharacterized protein</fullName>
    </submittedName>
</protein>
<sequence length="114" mass="13338">MQKGLKVAIPKVYPNVEHQECDFFMLKGAANMYSTSKHDRLLGEIASVRGDAIAYLNENHKKIWSRSKFSLIVKCDYITNNNLETFNYWIGELCYKPMLDGIREKLTKRFDKKK</sequence>
<dbReference type="AlphaFoldDB" id="A0AA38U1V5"/>
<comment type="caution">
    <text evidence="1">The sequence shown here is derived from an EMBL/GenBank/DDBJ whole genome shotgun (WGS) entry which is preliminary data.</text>
</comment>
<dbReference type="EMBL" id="JARYMX010000002">
    <property type="protein sequence ID" value="KAJ9560918.1"/>
    <property type="molecule type" value="Genomic_DNA"/>
</dbReference>
<dbReference type="Proteomes" id="UP001172457">
    <property type="component" value="Chromosome 2"/>
</dbReference>
<keyword evidence="2" id="KW-1185">Reference proteome</keyword>
<gene>
    <name evidence="1" type="ORF">OSB04_006078</name>
</gene>
<organism evidence="1 2">
    <name type="scientific">Centaurea solstitialis</name>
    <name type="common">yellow star-thistle</name>
    <dbReference type="NCBI Taxonomy" id="347529"/>
    <lineage>
        <taxon>Eukaryota</taxon>
        <taxon>Viridiplantae</taxon>
        <taxon>Streptophyta</taxon>
        <taxon>Embryophyta</taxon>
        <taxon>Tracheophyta</taxon>
        <taxon>Spermatophyta</taxon>
        <taxon>Magnoliopsida</taxon>
        <taxon>eudicotyledons</taxon>
        <taxon>Gunneridae</taxon>
        <taxon>Pentapetalae</taxon>
        <taxon>asterids</taxon>
        <taxon>campanulids</taxon>
        <taxon>Asterales</taxon>
        <taxon>Asteraceae</taxon>
        <taxon>Carduoideae</taxon>
        <taxon>Cardueae</taxon>
        <taxon>Centaureinae</taxon>
        <taxon>Centaurea</taxon>
    </lineage>
</organism>
<name>A0AA38U1V5_9ASTR</name>
<accession>A0AA38U1V5</accession>